<accession>A0A0L6W1U4</accession>
<protein>
    <submittedName>
        <fullName evidence="2">Uncharacterized protein</fullName>
    </submittedName>
</protein>
<dbReference type="RefSeq" id="WP_152909016.1">
    <property type="nucleotide sequence ID" value="NZ_LGTE01000012.1"/>
</dbReference>
<sequence>MMYLIWGLLVLMSAMGMSLGLFYYFKPEYVVDRRVKKMNLPVHDKDPEFRKWFKKEYETQVNRTRKMGKMLFIIEMVWLIIILALLISGSGTLTK</sequence>
<keyword evidence="1" id="KW-1133">Transmembrane helix</keyword>
<reference evidence="3" key="1">
    <citation type="submission" date="2015-07" db="EMBL/GenBank/DDBJ databases">
        <title>Complete Genome of Thermincola ferriacetica strain Z-0001T.</title>
        <authorList>
            <person name="Lusk B."/>
            <person name="Badalamenti J.P."/>
            <person name="Parameswaran P."/>
            <person name="Bond D.R."/>
            <person name="Torres C.I."/>
        </authorList>
    </citation>
    <scope>NUCLEOTIDE SEQUENCE [LARGE SCALE GENOMIC DNA]</scope>
    <source>
        <strain evidence="3">Z-0001</strain>
    </source>
</reference>
<evidence type="ECO:0000313" key="3">
    <source>
        <dbReference type="Proteomes" id="UP000037175"/>
    </source>
</evidence>
<feature type="transmembrane region" description="Helical" evidence="1">
    <location>
        <begin position="70"/>
        <end position="89"/>
    </location>
</feature>
<comment type="caution">
    <text evidence="2">The sequence shown here is derived from an EMBL/GenBank/DDBJ whole genome shotgun (WGS) entry which is preliminary data.</text>
</comment>
<proteinExistence type="predicted"/>
<name>A0A0L6W1U4_9FIRM</name>
<gene>
    <name evidence="2" type="ORF">Tfer_1863</name>
</gene>
<keyword evidence="3" id="KW-1185">Reference proteome</keyword>
<keyword evidence="1" id="KW-0812">Transmembrane</keyword>
<feature type="transmembrane region" description="Helical" evidence="1">
    <location>
        <begin position="6"/>
        <end position="25"/>
    </location>
</feature>
<dbReference type="EMBL" id="LGTE01000012">
    <property type="protein sequence ID" value="KNZ69421.1"/>
    <property type="molecule type" value="Genomic_DNA"/>
</dbReference>
<keyword evidence="1" id="KW-0472">Membrane</keyword>
<evidence type="ECO:0000313" key="2">
    <source>
        <dbReference type="EMBL" id="KNZ69421.1"/>
    </source>
</evidence>
<organism evidence="2 3">
    <name type="scientific">Thermincola ferriacetica</name>
    <dbReference type="NCBI Taxonomy" id="281456"/>
    <lineage>
        <taxon>Bacteria</taxon>
        <taxon>Bacillati</taxon>
        <taxon>Bacillota</taxon>
        <taxon>Clostridia</taxon>
        <taxon>Eubacteriales</taxon>
        <taxon>Thermincolaceae</taxon>
        <taxon>Thermincola</taxon>
    </lineage>
</organism>
<evidence type="ECO:0000256" key="1">
    <source>
        <dbReference type="SAM" id="Phobius"/>
    </source>
</evidence>
<dbReference type="Proteomes" id="UP000037175">
    <property type="component" value="Unassembled WGS sequence"/>
</dbReference>
<dbReference type="AlphaFoldDB" id="A0A0L6W1U4"/>